<dbReference type="InterPro" id="IPR008638">
    <property type="entry name" value="FhaB/CdiA-like_TPS"/>
</dbReference>
<evidence type="ECO:0000259" key="2">
    <source>
        <dbReference type="SMART" id="SM00912"/>
    </source>
</evidence>
<organism evidence="4 5">
    <name type="scientific">Pseudooceanicola antarcticus</name>
    <dbReference type="NCBI Taxonomy" id="1247613"/>
    <lineage>
        <taxon>Bacteria</taxon>
        <taxon>Pseudomonadati</taxon>
        <taxon>Pseudomonadota</taxon>
        <taxon>Alphaproteobacteria</taxon>
        <taxon>Rhodobacterales</taxon>
        <taxon>Paracoccaceae</taxon>
        <taxon>Pseudooceanicola</taxon>
    </lineage>
</organism>
<dbReference type="PANTHER" id="PTHR12338:SF5">
    <property type="entry name" value="ANTIGEN 43-RELATED"/>
    <property type="match status" value="1"/>
</dbReference>
<feature type="chain" id="PRO_5012877049" evidence="1">
    <location>
        <begin position="31"/>
        <end position="1944"/>
    </location>
</feature>
<reference evidence="4 5" key="1">
    <citation type="submission" date="2017-09" db="EMBL/GenBank/DDBJ databases">
        <authorList>
            <person name="Ehlers B."/>
            <person name="Leendertz F.H."/>
        </authorList>
    </citation>
    <scope>NUCLEOTIDE SEQUENCE [LARGE SCALE GENOMIC DNA]</scope>
    <source>
        <strain evidence="4 5">CGMCC 1.12662</strain>
    </source>
</reference>
<protein>
    <submittedName>
        <fullName evidence="4">Filamentous hemagglutinin family N-terminal domain-containing protein</fullName>
    </submittedName>
</protein>
<dbReference type="Pfam" id="PF05860">
    <property type="entry name" value="TPS"/>
    <property type="match status" value="1"/>
</dbReference>
<dbReference type="Pfam" id="PF18676">
    <property type="entry name" value="MBG_2"/>
    <property type="match status" value="5"/>
</dbReference>
<evidence type="ECO:0000256" key="1">
    <source>
        <dbReference type="SAM" id="SignalP"/>
    </source>
</evidence>
<dbReference type="RefSeq" id="WP_097147336.1">
    <property type="nucleotide sequence ID" value="NZ_OBEA01000008.1"/>
</dbReference>
<name>A0A285JGN3_9RHOB</name>
<feature type="signal peptide" evidence="1">
    <location>
        <begin position="1"/>
        <end position="30"/>
    </location>
</feature>
<reference evidence="3 6" key="2">
    <citation type="journal article" date="2018" name="Int. J. Syst. Evol. Microbiol.">
        <title>Pseudooceanicola lipolyticus sp. nov., a marine alphaproteobacterium, reclassification of Oceanicola flagellatus as Pseudooceanicola flagellatus comb. nov. and emended description of the genus Pseudooceanicola.</title>
        <authorList>
            <person name="Huang M.-M."/>
            <person name="Guo L.-L."/>
            <person name="Wu Y.-H."/>
            <person name="Lai Q.-L."/>
            <person name="Shao Z.-Z."/>
            <person name="Wang C.-S."/>
            <person name="Wu M."/>
            <person name="Xu X.-W."/>
        </authorList>
    </citation>
    <scope>NUCLEOTIDE SEQUENCE [LARGE SCALE GENOMIC DNA]</scope>
    <source>
        <strain evidence="3 6">Ar-45</strain>
    </source>
</reference>
<dbReference type="InterPro" id="IPR012334">
    <property type="entry name" value="Pectin_lyas_fold"/>
</dbReference>
<dbReference type="SUPFAM" id="SSF51126">
    <property type="entry name" value="Pectin lyase-like"/>
    <property type="match status" value="1"/>
</dbReference>
<dbReference type="Proteomes" id="UP000231702">
    <property type="component" value="Unassembled WGS sequence"/>
</dbReference>
<accession>A0A285JGN3</accession>
<dbReference type="InterPro" id="IPR041286">
    <property type="entry name" value="MBG_2"/>
</dbReference>
<feature type="domain" description="Filamentous haemagglutinin FhaB/tRNA nuclease CdiA-like TPS" evidence="2">
    <location>
        <begin position="28"/>
        <end position="143"/>
    </location>
</feature>
<dbReference type="SMART" id="SM00912">
    <property type="entry name" value="Haemagg_act"/>
    <property type="match status" value="1"/>
</dbReference>
<keyword evidence="6" id="KW-1185">Reference proteome</keyword>
<keyword evidence="1" id="KW-0732">Signal</keyword>
<evidence type="ECO:0000313" key="5">
    <source>
        <dbReference type="Proteomes" id="UP000231655"/>
    </source>
</evidence>
<dbReference type="EMBL" id="PGTD01000011">
    <property type="protein sequence ID" value="PJE31020.1"/>
    <property type="molecule type" value="Genomic_DNA"/>
</dbReference>
<proteinExistence type="predicted"/>
<dbReference type="OrthoDB" id="1776524at2"/>
<dbReference type="EMBL" id="OBEA01000008">
    <property type="protein sequence ID" value="SNY58947.1"/>
    <property type="molecule type" value="Genomic_DNA"/>
</dbReference>
<gene>
    <name evidence="3" type="ORF">CVM39_04295</name>
    <name evidence="4" type="ORF">SAMN06297129_3651</name>
</gene>
<dbReference type="InterPro" id="IPR011050">
    <property type="entry name" value="Pectin_lyase_fold/virulence"/>
</dbReference>
<evidence type="ECO:0000313" key="4">
    <source>
        <dbReference type="EMBL" id="SNY58947.1"/>
    </source>
</evidence>
<dbReference type="NCBIfam" id="TIGR01901">
    <property type="entry name" value="adhes_NPXG"/>
    <property type="match status" value="1"/>
</dbReference>
<dbReference type="InterPro" id="IPR050909">
    <property type="entry name" value="Bact_Autotransporter_VF"/>
</dbReference>
<evidence type="ECO:0000313" key="6">
    <source>
        <dbReference type="Proteomes" id="UP000231702"/>
    </source>
</evidence>
<evidence type="ECO:0000313" key="3">
    <source>
        <dbReference type="EMBL" id="PJE31020.1"/>
    </source>
</evidence>
<dbReference type="Proteomes" id="UP000231655">
    <property type="component" value="Unassembled WGS sequence"/>
</dbReference>
<dbReference type="PANTHER" id="PTHR12338">
    <property type="entry name" value="AUTOTRANSPORTER"/>
    <property type="match status" value="1"/>
</dbReference>
<sequence>MTIASFLRNRASHGAMLVMLCALSGSQALAGPTGGNVVAGSAQIGAATGGVTAIHQNSNRAIIDWNSFDVGTQEGVSFHQPGQDAAILNRVTGGAGASRIDGNISANGHVFLLNPDGVLIGESGQITSRGGFVASSLEIGDEMFMQGGDLQLSGDGSGAVINKGIIESSAGDVVLVAPRVGNYGRITTTSGVAALGAGTQAWLRPADDQLLHIDAGLTFGGTGVDNQGLIEAAQAELKAAGGSVYDLAINQSGTVRATGVERKGGRILLSSGGGSVRVSGTQEARNADGSGGEIYVGGGVQGGDAAIANARSLEVTESAVLDASALAGQGDGGTVVLWSDDVTSFRGSLSATGGSAGGNGGFAEISGAGALDFRPSSIDLSAEFGEAGTLLLDPDDLVIVSSQGQGEEAVVDGGTITPEPGSGEWDPGYQGSEIEADTIVGLLDSMNVILQASGSIYNNSELYANSGNTNSLTLTAGEGIYLNFGIDLQQGDLVLSAPGTIAGPVSQGGFPALPIGVSADRITIRSSGASGPAAVNFSAVELAAQTVDIDFGMGVSGDVDLSSANNDIEELNLISADDGGFSGALSVVNGGDGLTVNGSLAGTALTGFSIVTDGDLSLGSSFSLANPASSGALDLVLASTNGDILSSAPAAAFAGLDAGAGQRLLAYSTNKLRTSLATDLTLTEVAGETYASAPPSGLPEDGVSRIFYLAGLGKLTLTADDIDRLYGAGNGTLSFSVEGLLSGDSFDTATTGAPELSVSAGVNSDVGDYVISISQGSLALTDDTYTGFAFVPGTLTVTPAQLIASPTPTTITYGDSYRVPVTFTGFRNGDTALSIGLDNVEATVAGAGSLPDVGSYDAVYQAATHGNYTIVDNGVDNDFTVTPRALTVQLRDRTRTYGTINNFLAPTFDGLVSPGHEDFFEVSQGTLATVQSNVGNYAITGLVSGVENGAANYTVSVLPGTLSITPALLRLSVDPTSRVYGDSNPGFSVTPVGGTQWYNGDDATSVTLDFATSAGVDSDVGSYGVTVSGSAQNYDIETRLSSNALTVTPAPLTITAQDLSKVYGQSANGGWLSFTASGLKASDTLADLGDLQATSEGFAADANVITGGYQVTISGIENGNYVVASANTPSLTVNPATVNLNVGTASRAYGDSAFSVTGTTADGLMAWDSLEDLGLVYSSGITDSSLDAGQTRSISAVLGAGVRNYTLGEMNEGTATVTKRQVSGVISASQRYFGATSTPNLLVLGLVNGDTQDDIDGFSFEGVHDDALTDVGQYSVMGLIQDNNYELKVPAQGTITILPRLITVEVADQFRTYGTDAPLDVQINNIASGHTLADVLAGGGFYSEGADPHANVGNYAITGSVNNANYEVQSQVLGEVKVTPAPLLIRMSDVTVGYGDPFDVSYTLEGLQNGQTQLNIFQFLEPELRMDSFALPNGPQEDMIWASYAPQVTPGGWMPLSNYSLTIEGGTMEVTRQEIVISAHDVVRELSADFQREELYPGLIYGGGTLVSGRLASSSRLGLAYVGEATISLVPGETMPDVLKAVVTLADGEADPDADRKYDISYVGGLGDVITKNIQRIEPLDIDIEVDSTTTTYTSDTKYFTNDKGQIVDPEVCENLGKVMVDGVCDMGSNEITVNKAPDVVSPLTAGLMEDLTSEPSDILVNVLADYMGSAISMGALDTDMIYLLDDLRSGKIGADYFMARVGGDPALAGLLMQAMDGYIQALVHADPAELSEAETLLRGRYEYRARRMAEEMYWKLAAAKHADDQRRASEAGTLGGIVALPPAGHVLDDVLGVYEQDLAYHMQGIASGATAAAYGAGSAAVPIAFVANTYAVGLANAAVISAASGTEAGIAAITGATKVIEGLSATAGASGGMVAVGAVVFVAAAVVAVKSGVTQAEAANREAELESFMARLKPGSFDPANVPPAMHALIMSELATGATLGGN</sequence>
<dbReference type="Gene3D" id="2.160.20.10">
    <property type="entry name" value="Single-stranded right-handed beta-helix, Pectin lyase-like"/>
    <property type="match status" value="1"/>
</dbReference>